<name>A0A7R9EJF3_9NEOP</name>
<accession>A0A7R9EJF3</accession>
<proteinExistence type="predicted"/>
<protein>
    <submittedName>
        <fullName evidence="1">Uncharacterized protein</fullName>
    </submittedName>
</protein>
<organism evidence="1">
    <name type="scientific">Timema monikensis</name>
    <dbReference type="NCBI Taxonomy" id="170555"/>
    <lineage>
        <taxon>Eukaryota</taxon>
        <taxon>Metazoa</taxon>
        <taxon>Ecdysozoa</taxon>
        <taxon>Arthropoda</taxon>
        <taxon>Hexapoda</taxon>
        <taxon>Insecta</taxon>
        <taxon>Pterygota</taxon>
        <taxon>Neoptera</taxon>
        <taxon>Polyneoptera</taxon>
        <taxon>Phasmatodea</taxon>
        <taxon>Timematodea</taxon>
        <taxon>Timematoidea</taxon>
        <taxon>Timematidae</taxon>
        <taxon>Timema</taxon>
    </lineage>
</organism>
<gene>
    <name evidence="1" type="ORF">TMSB3V08_LOCUS11027</name>
</gene>
<sequence>MNLWIAVPYHDVACRYCRYRMASLFGSSHNTSSGGCNDNYQTCQLEATKLFNMEAINFWKFLASIFNFKFSE</sequence>
<reference evidence="1" key="1">
    <citation type="submission" date="2020-11" db="EMBL/GenBank/DDBJ databases">
        <authorList>
            <person name="Tran Van P."/>
        </authorList>
    </citation>
    <scope>NUCLEOTIDE SEQUENCE</scope>
</reference>
<dbReference type="AlphaFoldDB" id="A0A7R9EJF3"/>
<evidence type="ECO:0000313" key="1">
    <source>
        <dbReference type="EMBL" id="CAD7434374.1"/>
    </source>
</evidence>
<dbReference type="EMBL" id="OB797484">
    <property type="protein sequence ID" value="CAD7434374.1"/>
    <property type="molecule type" value="Genomic_DNA"/>
</dbReference>